<name>A0A3M7PNY8_BRAPC</name>
<protein>
    <submittedName>
        <fullName evidence="1">Uncharacterized protein</fullName>
    </submittedName>
</protein>
<gene>
    <name evidence="1" type="ORF">BpHYR1_018119</name>
</gene>
<evidence type="ECO:0000313" key="1">
    <source>
        <dbReference type="EMBL" id="RNA00471.1"/>
    </source>
</evidence>
<sequence>MFLFRISVRICIFDFINNLRPEWFYTRMELLVDRWAPIVNRFFKLKGFNILYPKKWEMRPTKEC</sequence>
<comment type="caution">
    <text evidence="1">The sequence shown here is derived from an EMBL/GenBank/DDBJ whole genome shotgun (WGS) entry which is preliminary data.</text>
</comment>
<organism evidence="1 2">
    <name type="scientific">Brachionus plicatilis</name>
    <name type="common">Marine rotifer</name>
    <name type="synonym">Brachionus muelleri</name>
    <dbReference type="NCBI Taxonomy" id="10195"/>
    <lineage>
        <taxon>Eukaryota</taxon>
        <taxon>Metazoa</taxon>
        <taxon>Spiralia</taxon>
        <taxon>Gnathifera</taxon>
        <taxon>Rotifera</taxon>
        <taxon>Eurotatoria</taxon>
        <taxon>Monogononta</taxon>
        <taxon>Pseudotrocha</taxon>
        <taxon>Ploima</taxon>
        <taxon>Brachionidae</taxon>
        <taxon>Brachionus</taxon>
    </lineage>
</organism>
<proteinExistence type="predicted"/>
<keyword evidence="2" id="KW-1185">Reference proteome</keyword>
<evidence type="ECO:0000313" key="2">
    <source>
        <dbReference type="Proteomes" id="UP000276133"/>
    </source>
</evidence>
<accession>A0A3M7PNY8</accession>
<dbReference type="EMBL" id="REGN01009733">
    <property type="protein sequence ID" value="RNA00471.1"/>
    <property type="molecule type" value="Genomic_DNA"/>
</dbReference>
<reference evidence="1 2" key="1">
    <citation type="journal article" date="2018" name="Sci. Rep.">
        <title>Genomic signatures of local adaptation to the degree of environmental predictability in rotifers.</title>
        <authorList>
            <person name="Franch-Gras L."/>
            <person name="Hahn C."/>
            <person name="Garcia-Roger E.M."/>
            <person name="Carmona M.J."/>
            <person name="Serra M."/>
            <person name="Gomez A."/>
        </authorList>
    </citation>
    <scope>NUCLEOTIDE SEQUENCE [LARGE SCALE GENOMIC DNA]</scope>
    <source>
        <strain evidence="1">HYR1</strain>
    </source>
</reference>
<dbReference type="Proteomes" id="UP000276133">
    <property type="component" value="Unassembled WGS sequence"/>
</dbReference>
<dbReference type="AlphaFoldDB" id="A0A3M7PNY8"/>